<gene>
    <name evidence="1" type="ORF">MSL71_26660</name>
</gene>
<evidence type="ECO:0000313" key="2">
    <source>
        <dbReference type="Proteomes" id="UP000507962"/>
    </source>
</evidence>
<keyword evidence="2" id="KW-1185">Reference proteome</keyword>
<evidence type="ECO:0008006" key="3">
    <source>
        <dbReference type="Google" id="ProtNLM"/>
    </source>
</evidence>
<dbReference type="Gene3D" id="3.30.530.20">
    <property type="match status" value="1"/>
</dbReference>
<name>A0A4U8YP71_9BACT</name>
<dbReference type="AlphaFoldDB" id="A0A4U8YP71"/>
<dbReference type="SUPFAM" id="SSF55961">
    <property type="entry name" value="Bet v1-like"/>
    <property type="match status" value="1"/>
</dbReference>
<dbReference type="Proteomes" id="UP000507962">
    <property type="component" value="Unassembled WGS sequence"/>
</dbReference>
<dbReference type="InterPro" id="IPR023393">
    <property type="entry name" value="START-like_dom_sf"/>
</dbReference>
<dbReference type="RefSeq" id="WP_180141096.1">
    <property type="nucleotide sequence ID" value="NZ_CAADHO010000004.1"/>
</dbReference>
<accession>A0A4U8YP71</accession>
<evidence type="ECO:0000313" key="1">
    <source>
        <dbReference type="EMBL" id="VFQ45009.1"/>
    </source>
</evidence>
<protein>
    <recommendedName>
        <fullName evidence="3">Polyketide cyclase / dehydrase and lipid transport</fullName>
    </recommendedName>
</protein>
<reference evidence="1 2" key="1">
    <citation type="submission" date="2019-03" db="EMBL/GenBank/DDBJ databases">
        <authorList>
            <person name="Nijsse B."/>
        </authorList>
    </citation>
    <scope>NUCLEOTIDE SEQUENCE [LARGE SCALE GENOMIC DNA]</scope>
    <source>
        <strain evidence="1">Desulfoluna butyratoxydans MSL71</strain>
    </source>
</reference>
<dbReference type="EMBL" id="CAADHO010000004">
    <property type="protein sequence ID" value="VFQ45009.1"/>
    <property type="molecule type" value="Genomic_DNA"/>
</dbReference>
<sequence>MGTAGKNGPNAGNVFSPDLACVTVPDSCVTLAGLMDGHGSGFEIRQVDVWGAWLDRWRSYRFEEEWGVEAPVKTVWDEMLHVEAWPGWWQGLESSESSDTLPPDMAGKQYTTRWRGSLPYGLDIRAVLREVTDQAFISADIHGDIEGYCSCCIEKSRRGTRGQFSLQVRTARPWMSLLSPFLKDYFTKNHKCLMVEGMRGFSRYVSEGVAP</sequence>
<organism evidence="1 2">
    <name type="scientific">Desulfoluna butyratoxydans</name>
    <dbReference type="NCBI Taxonomy" id="231438"/>
    <lineage>
        <taxon>Bacteria</taxon>
        <taxon>Pseudomonadati</taxon>
        <taxon>Thermodesulfobacteriota</taxon>
        <taxon>Desulfobacteria</taxon>
        <taxon>Desulfobacterales</taxon>
        <taxon>Desulfolunaceae</taxon>
        <taxon>Desulfoluna</taxon>
    </lineage>
</organism>
<proteinExistence type="predicted"/>